<dbReference type="NCBIfam" id="NF041409">
    <property type="entry name" value="XopAV"/>
    <property type="match status" value="1"/>
</dbReference>
<dbReference type="AlphaFoldDB" id="A0A0P6VV24"/>
<keyword evidence="2" id="KW-0812">Transmembrane</keyword>
<evidence type="ECO:0000256" key="1">
    <source>
        <dbReference type="SAM" id="MobiDB-lite"/>
    </source>
</evidence>
<gene>
    <name evidence="3" type="ORF">XAXN_00025</name>
</gene>
<evidence type="ECO:0000313" key="4">
    <source>
        <dbReference type="Proteomes" id="UP000054035"/>
    </source>
</evidence>
<keyword evidence="2" id="KW-1133">Transmembrane helix</keyword>
<dbReference type="EMBL" id="JFAQ01000001">
    <property type="protein sequence ID" value="KPL50670.1"/>
    <property type="molecule type" value="Genomic_DNA"/>
</dbReference>
<dbReference type="RefSeq" id="WP_054318031.1">
    <property type="nucleotide sequence ID" value="NZ_JFAQ01000001.1"/>
</dbReference>
<keyword evidence="2" id="KW-0472">Membrane</keyword>
<dbReference type="Proteomes" id="UP000054035">
    <property type="component" value="Unassembled WGS sequence"/>
</dbReference>
<feature type="compositionally biased region" description="Low complexity" evidence="1">
    <location>
        <begin position="19"/>
        <end position="30"/>
    </location>
</feature>
<dbReference type="OrthoDB" id="6007703at2"/>
<feature type="transmembrane region" description="Helical" evidence="2">
    <location>
        <begin position="112"/>
        <end position="133"/>
    </location>
</feature>
<evidence type="ECO:0000256" key="2">
    <source>
        <dbReference type="SAM" id="Phobius"/>
    </source>
</evidence>
<name>A0A0P6VV24_9XANT</name>
<feature type="transmembrane region" description="Helical" evidence="2">
    <location>
        <begin position="70"/>
        <end position="92"/>
    </location>
</feature>
<reference evidence="3 4" key="1">
    <citation type="submission" date="2014-02" db="EMBL/GenBank/DDBJ databases">
        <title>Genome sequence of Xanthomonas axonopodis DSM 3585 (T).</title>
        <authorList>
            <person name="Midha S."/>
            <person name="Patil P.B."/>
        </authorList>
    </citation>
    <scope>NUCLEOTIDE SEQUENCE [LARGE SCALE GENOMIC DNA]</scope>
    <source>
        <strain evidence="3 4">DSM 3585</strain>
    </source>
</reference>
<evidence type="ECO:0000313" key="3">
    <source>
        <dbReference type="EMBL" id="KPL50670.1"/>
    </source>
</evidence>
<protein>
    <submittedName>
        <fullName evidence="3">Uncharacterized protein</fullName>
    </submittedName>
</protein>
<organism evidence="3 4">
    <name type="scientific">Xanthomonas axonopodis</name>
    <dbReference type="NCBI Taxonomy" id="53413"/>
    <lineage>
        <taxon>Bacteria</taxon>
        <taxon>Pseudomonadati</taxon>
        <taxon>Pseudomonadota</taxon>
        <taxon>Gammaproteobacteria</taxon>
        <taxon>Lysobacterales</taxon>
        <taxon>Lysobacteraceae</taxon>
        <taxon>Xanthomonas</taxon>
    </lineage>
</organism>
<sequence length="231" mass="24502">MRPVSWSITRGGRRPEQEGAATGASSSGSASERHANAQLEGLPRRPVREAQLVEPGLPVSVRVAQHVSRIASLPLGALFSFNSIASSISGAYGYLADDEYYRNYATLSGKGALASAVAIAGVNLADYLIVSYLRVQRRAPAVQKADRARELGTTVTCLDEAVEMVTMPDAGGPGDDLTMGEQVVLAKDLLNLITAQRSRLPSQLWNAAFGVREADVLVNRLLAAARDRAAA</sequence>
<feature type="region of interest" description="Disordered" evidence="1">
    <location>
        <begin position="1"/>
        <end position="41"/>
    </location>
</feature>
<comment type="caution">
    <text evidence="3">The sequence shown here is derived from an EMBL/GenBank/DDBJ whole genome shotgun (WGS) entry which is preliminary data.</text>
</comment>
<accession>A0A0P6VV24</accession>
<proteinExistence type="predicted"/>
<dbReference type="PATRIC" id="fig|53413.25.peg.6"/>